<dbReference type="AlphaFoldDB" id="A0A6J4R1C4"/>
<dbReference type="EMBL" id="CADCVD010000169">
    <property type="protein sequence ID" value="CAA9458312.1"/>
    <property type="molecule type" value="Genomic_DNA"/>
</dbReference>
<gene>
    <name evidence="2" type="ORF">AVDCRST_MAG37-3361</name>
</gene>
<feature type="region of interest" description="Disordered" evidence="1">
    <location>
        <begin position="24"/>
        <end position="45"/>
    </location>
</feature>
<name>A0A6J4R1C4_9ACTN</name>
<proteinExistence type="predicted"/>
<accession>A0A6J4R1C4</accession>
<evidence type="ECO:0000313" key="2">
    <source>
        <dbReference type="EMBL" id="CAA9458312.1"/>
    </source>
</evidence>
<reference evidence="2" key="1">
    <citation type="submission" date="2020-02" db="EMBL/GenBank/DDBJ databases">
        <authorList>
            <person name="Meier V. D."/>
        </authorList>
    </citation>
    <scope>NUCLEOTIDE SEQUENCE</scope>
    <source>
        <strain evidence="2">AVDCRST_MAG37</strain>
    </source>
</reference>
<feature type="compositionally biased region" description="Basic and acidic residues" evidence="1">
    <location>
        <begin position="34"/>
        <end position="45"/>
    </location>
</feature>
<protein>
    <submittedName>
        <fullName evidence="2">Uncharacterized protein</fullName>
    </submittedName>
</protein>
<organism evidence="2">
    <name type="scientific">uncultured Rubrobacteraceae bacterium</name>
    <dbReference type="NCBI Taxonomy" id="349277"/>
    <lineage>
        <taxon>Bacteria</taxon>
        <taxon>Bacillati</taxon>
        <taxon>Actinomycetota</taxon>
        <taxon>Rubrobacteria</taxon>
        <taxon>Rubrobacterales</taxon>
        <taxon>Rubrobacteraceae</taxon>
        <taxon>environmental samples</taxon>
    </lineage>
</organism>
<sequence>MMHEHFFFGYPGYAGDTTFGSNSREDVINTGIDVPERAEHTGSRR</sequence>
<evidence type="ECO:0000256" key="1">
    <source>
        <dbReference type="SAM" id="MobiDB-lite"/>
    </source>
</evidence>